<dbReference type="Proteomes" id="UP001165122">
    <property type="component" value="Unassembled WGS sequence"/>
</dbReference>
<evidence type="ECO:0000313" key="3">
    <source>
        <dbReference type="Proteomes" id="UP001165122"/>
    </source>
</evidence>
<proteinExistence type="predicted"/>
<evidence type="ECO:0008006" key="4">
    <source>
        <dbReference type="Google" id="ProtNLM"/>
    </source>
</evidence>
<keyword evidence="3" id="KW-1185">Reference proteome</keyword>
<keyword evidence="1" id="KW-1133">Transmembrane helix</keyword>
<dbReference type="PANTHER" id="PTHR43336">
    <property type="entry name" value="OXYGEN SENSOR HISTIDINE KINASE RESPONSE REGULATOR DEVS/DOSS"/>
    <property type="match status" value="1"/>
</dbReference>
<dbReference type="EMBL" id="BRXW01000516">
    <property type="protein sequence ID" value="GMH62334.1"/>
    <property type="molecule type" value="Genomic_DNA"/>
</dbReference>
<organism evidence="2 3">
    <name type="scientific">Triparma laevis f. longispina</name>
    <dbReference type="NCBI Taxonomy" id="1714387"/>
    <lineage>
        <taxon>Eukaryota</taxon>
        <taxon>Sar</taxon>
        <taxon>Stramenopiles</taxon>
        <taxon>Ochrophyta</taxon>
        <taxon>Bolidophyceae</taxon>
        <taxon>Parmales</taxon>
        <taxon>Triparmaceae</taxon>
        <taxon>Triparma</taxon>
    </lineage>
</organism>
<keyword evidence="1" id="KW-0472">Membrane</keyword>
<evidence type="ECO:0000256" key="1">
    <source>
        <dbReference type="SAM" id="Phobius"/>
    </source>
</evidence>
<comment type="caution">
    <text evidence="2">The sequence shown here is derived from an EMBL/GenBank/DDBJ whole genome shotgun (WGS) entry which is preliminary data.</text>
</comment>
<reference evidence="3" key="1">
    <citation type="journal article" date="2023" name="Commun. Biol.">
        <title>Genome analysis of Parmales, the sister group of diatoms, reveals the evolutionary specialization of diatoms from phago-mixotrophs to photoautotrophs.</title>
        <authorList>
            <person name="Ban H."/>
            <person name="Sato S."/>
            <person name="Yoshikawa S."/>
            <person name="Yamada K."/>
            <person name="Nakamura Y."/>
            <person name="Ichinomiya M."/>
            <person name="Sato N."/>
            <person name="Blanc-Mathieu R."/>
            <person name="Endo H."/>
            <person name="Kuwata A."/>
            <person name="Ogata H."/>
        </authorList>
    </citation>
    <scope>NUCLEOTIDE SEQUENCE [LARGE SCALE GENOMIC DNA]</scope>
    <source>
        <strain evidence="3">NIES 3700</strain>
    </source>
</reference>
<keyword evidence="1" id="KW-0812">Transmembrane</keyword>
<dbReference type="AlphaFoldDB" id="A0A9W7A5I6"/>
<gene>
    <name evidence="2" type="ORF">TrLO_g6536</name>
</gene>
<name>A0A9W7A5I6_9STRA</name>
<accession>A0A9W7A5I6</accession>
<feature type="transmembrane region" description="Helical" evidence="1">
    <location>
        <begin position="58"/>
        <end position="75"/>
    </location>
</feature>
<dbReference type="OrthoDB" id="199688at2759"/>
<dbReference type="PANTHER" id="PTHR43336:SF3">
    <property type="entry name" value="GUANYLATE CYCLASE DOMAIN-CONTAINING PROTEIN"/>
    <property type="match status" value="1"/>
</dbReference>
<evidence type="ECO:0000313" key="2">
    <source>
        <dbReference type="EMBL" id="GMH62334.1"/>
    </source>
</evidence>
<protein>
    <recommendedName>
        <fullName evidence="4">Ion transport domain-containing protein</fullName>
    </recommendedName>
</protein>
<sequence>MEAAPLTPSASGAVTPMASGISGVPSTPSAAAAAKALENQIVIKNEPIMDKILKSKEFNILMVVLTVYALFGDDIRLAFYDLDDDQVFFNLSIFAMVMFIIEMALQFYFRIEYRWGFYFVLDILSTASMIPDTNLLNELMTGEGGDGGEAAGTLKAGKTSRAGAKAGRVVKIVR</sequence>
<feature type="transmembrane region" description="Helical" evidence="1">
    <location>
        <begin position="87"/>
        <end position="109"/>
    </location>
</feature>